<dbReference type="EMBL" id="CAJZBQ010000054">
    <property type="protein sequence ID" value="CAG9332419.1"/>
    <property type="molecule type" value="Genomic_DNA"/>
</dbReference>
<dbReference type="PROSITE" id="PS50222">
    <property type="entry name" value="EF_HAND_2"/>
    <property type="match status" value="11"/>
</dbReference>
<dbReference type="GO" id="GO:0005509">
    <property type="term" value="F:calcium ion binding"/>
    <property type="evidence" value="ECO:0007669"/>
    <property type="project" value="InterPro"/>
</dbReference>
<dbReference type="InterPro" id="IPR011992">
    <property type="entry name" value="EF-hand-dom_pair"/>
</dbReference>
<feature type="domain" description="EF-hand" evidence="5">
    <location>
        <begin position="434"/>
        <end position="469"/>
    </location>
</feature>
<dbReference type="CDD" id="cd00051">
    <property type="entry name" value="EFh"/>
    <property type="match status" value="5"/>
</dbReference>
<dbReference type="Pfam" id="PF13499">
    <property type="entry name" value="EF-hand_7"/>
    <property type="match status" value="5"/>
</dbReference>
<feature type="region of interest" description="Disordered" evidence="4">
    <location>
        <begin position="614"/>
        <end position="636"/>
    </location>
</feature>
<accession>A0AAU9JYS6</accession>
<dbReference type="PANTHER" id="PTHR34524:SF6">
    <property type="entry name" value="CALCYPHOSINE LIKE"/>
    <property type="match status" value="1"/>
</dbReference>
<name>A0AAU9JYS6_9CILI</name>
<feature type="domain" description="EF-hand" evidence="5">
    <location>
        <begin position="25"/>
        <end position="60"/>
    </location>
</feature>
<feature type="region of interest" description="Disordered" evidence="4">
    <location>
        <begin position="313"/>
        <end position="347"/>
    </location>
</feature>
<feature type="domain" description="EF-hand" evidence="5">
    <location>
        <begin position="169"/>
        <end position="204"/>
    </location>
</feature>
<feature type="compositionally biased region" description="Polar residues" evidence="4">
    <location>
        <begin position="316"/>
        <end position="329"/>
    </location>
</feature>
<evidence type="ECO:0000313" key="7">
    <source>
        <dbReference type="Proteomes" id="UP001162131"/>
    </source>
</evidence>
<dbReference type="Pfam" id="PF13202">
    <property type="entry name" value="EF-hand_5"/>
    <property type="match status" value="1"/>
</dbReference>
<sequence length="840" mass="97131">MARIRSKFEKELKEKLSQKTPGNLSEETFLLKTFRFFDLDNSKTVSKQEWVRAIEKIGVIVDDPQQLDELFDIYDESKDGFLDYREFIASIFGPDSSVGKQISPQKVLRPSEQQRAEELLEAIREKLITRGSRGLLGLARQFKIMDDNDSGTLELEEFVKAFRDYRVSMSEEDAQLLFSYIDRDNNNTIDYNEFLRALSGPINPFRKSLVIQAFKKLDLDGSGAIDINDIRQLYDAKNHPEVRAGRKNEDEVLNEFLDTFEMHHNMGASRDGTVTYEEFEEYYNNISAGIDNDQYFEAMMNSTWKLTPPPEYTKNKAWSSQQEEYSKPTNRAPKPELTQRRPPGAEASLDRLRKKLASRGARGILGLARQFKIMDDDGSRSLSLNEFKKACRDYRVGIDENDVEIAFAAIDRDRSGEIDYDELLRAIRGPMNQFRRNLVEQAYNKLDRDKNGLLEIEDIRNVYSASRHPDVRSGKKSEEEVLGEFLETFEMHHNISDLSRRDRKITKEEFMEYYNNVSSSIDEDAYFELMMNNAWRLKDQGPIKEAWSNVTNTSHHRQQWLADHHRSQFGGSVSSTAPFGTSDEPMDWSTTLRPARNEDVDLISIAANIPAAGAPTWSITSPSNSTNQPPQNEAPEELLNELREKLANRGARGFVGLSRQFKIMDDDKSKSLDRNEFVKALRDFRLDVTEENARKLFRYFDVDGTGTIDYEEFVHRLRGEMSNARKQMVLQAFNKLDKTGDGFITVEDLKGVYSSASHPDVRMGKKTEDEVLCEFLDTFEIHHSLYKGGKRDAKVTKDEFLEYYAHISASIDDDRYFELMLRNAWNFDNRTQQKAWRGEY</sequence>
<protein>
    <recommendedName>
        <fullName evidence="5">EF-hand domain-containing protein</fullName>
    </recommendedName>
</protein>
<dbReference type="SMART" id="SM00054">
    <property type="entry name" value="EFh"/>
    <property type="match status" value="12"/>
</dbReference>
<dbReference type="PROSITE" id="PS00018">
    <property type="entry name" value="EF_HAND_1"/>
    <property type="match status" value="10"/>
</dbReference>
<feature type="domain" description="EF-hand" evidence="5">
    <location>
        <begin position="661"/>
        <end position="687"/>
    </location>
</feature>
<dbReference type="AlphaFoldDB" id="A0AAU9JYS6"/>
<feature type="domain" description="EF-hand" evidence="5">
    <location>
        <begin position="362"/>
        <end position="397"/>
    </location>
</feature>
<dbReference type="InterPro" id="IPR051581">
    <property type="entry name" value="Ca-bind"/>
</dbReference>
<keyword evidence="1" id="KW-0479">Metal-binding</keyword>
<keyword evidence="7" id="KW-1185">Reference proteome</keyword>
<evidence type="ECO:0000256" key="1">
    <source>
        <dbReference type="ARBA" id="ARBA00022723"/>
    </source>
</evidence>
<feature type="domain" description="EF-hand" evidence="5">
    <location>
        <begin position="724"/>
        <end position="759"/>
    </location>
</feature>
<evidence type="ECO:0000259" key="5">
    <source>
        <dbReference type="PROSITE" id="PS50222"/>
    </source>
</evidence>
<keyword evidence="2" id="KW-0677">Repeat</keyword>
<evidence type="ECO:0000256" key="4">
    <source>
        <dbReference type="SAM" id="MobiDB-lite"/>
    </source>
</evidence>
<evidence type="ECO:0000256" key="2">
    <source>
        <dbReference type="ARBA" id="ARBA00022737"/>
    </source>
</evidence>
<dbReference type="Proteomes" id="UP001162131">
    <property type="component" value="Unassembled WGS sequence"/>
</dbReference>
<comment type="caution">
    <text evidence="6">The sequence shown here is derived from an EMBL/GenBank/DDBJ whole genome shotgun (WGS) entry which is preliminary data.</text>
</comment>
<dbReference type="InterPro" id="IPR018247">
    <property type="entry name" value="EF_Hand_1_Ca_BS"/>
</dbReference>
<dbReference type="InterPro" id="IPR002048">
    <property type="entry name" value="EF_hand_dom"/>
</dbReference>
<proteinExistence type="predicted"/>
<dbReference type="PANTHER" id="PTHR34524">
    <property type="entry name" value="CALCYPHOSIN"/>
    <property type="match status" value="1"/>
</dbReference>
<feature type="domain" description="EF-hand" evidence="5">
    <location>
        <begin position="133"/>
        <end position="168"/>
    </location>
</feature>
<keyword evidence="3" id="KW-0106">Calcium</keyword>
<feature type="domain" description="EF-hand" evidence="5">
    <location>
        <begin position="62"/>
        <end position="97"/>
    </location>
</feature>
<feature type="domain" description="EF-hand" evidence="5">
    <location>
        <begin position="688"/>
        <end position="723"/>
    </location>
</feature>
<gene>
    <name evidence="6" type="ORF">BSTOLATCC_MIC55865</name>
</gene>
<feature type="compositionally biased region" description="Polar residues" evidence="4">
    <location>
        <begin position="617"/>
        <end position="631"/>
    </location>
</feature>
<dbReference type="Gene3D" id="1.10.238.10">
    <property type="entry name" value="EF-hand"/>
    <property type="match status" value="7"/>
</dbReference>
<evidence type="ECO:0000313" key="6">
    <source>
        <dbReference type="EMBL" id="CAG9332419.1"/>
    </source>
</evidence>
<evidence type="ECO:0000256" key="3">
    <source>
        <dbReference type="ARBA" id="ARBA00022837"/>
    </source>
</evidence>
<feature type="domain" description="EF-hand" evidence="5">
    <location>
        <begin position="205"/>
        <end position="240"/>
    </location>
</feature>
<organism evidence="6 7">
    <name type="scientific">Blepharisma stoltei</name>
    <dbReference type="NCBI Taxonomy" id="1481888"/>
    <lineage>
        <taxon>Eukaryota</taxon>
        <taxon>Sar</taxon>
        <taxon>Alveolata</taxon>
        <taxon>Ciliophora</taxon>
        <taxon>Postciliodesmatophora</taxon>
        <taxon>Heterotrichea</taxon>
        <taxon>Heterotrichida</taxon>
        <taxon>Blepharismidae</taxon>
        <taxon>Blepharisma</taxon>
    </lineage>
</organism>
<feature type="domain" description="EF-hand" evidence="5">
    <location>
        <begin position="398"/>
        <end position="433"/>
    </location>
</feature>
<reference evidence="6" key="1">
    <citation type="submission" date="2021-09" db="EMBL/GenBank/DDBJ databases">
        <authorList>
            <consortium name="AG Swart"/>
            <person name="Singh M."/>
            <person name="Singh A."/>
            <person name="Seah K."/>
            <person name="Emmerich C."/>
        </authorList>
    </citation>
    <scope>NUCLEOTIDE SEQUENCE</scope>
    <source>
        <strain evidence="6">ATCC30299</strain>
    </source>
</reference>
<dbReference type="SUPFAM" id="SSF47473">
    <property type="entry name" value="EF-hand"/>
    <property type="match status" value="4"/>
</dbReference>